<feature type="transmembrane region" description="Helical" evidence="10">
    <location>
        <begin position="98"/>
        <end position="118"/>
    </location>
</feature>
<dbReference type="AlphaFoldDB" id="A0A4R8R492"/>
<dbReference type="PROSITE" id="PS00086">
    <property type="entry name" value="CYTOCHROME_P450"/>
    <property type="match status" value="1"/>
</dbReference>
<dbReference type="EMBL" id="RYZW01000084">
    <property type="protein sequence ID" value="TDZ49980.1"/>
    <property type="molecule type" value="Genomic_DNA"/>
</dbReference>
<dbReference type="CDD" id="cd11051">
    <property type="entry name" value="CYP59-like"/>
    <property type="match status" value="1"/>
</dbReference>
<dbReference type="GO" id="GO:0004497">
    <property type="term" value="F:monooxygenase activity"/>
    <property type="evidence" value="ECO:0007669"/>
    <property type="project" value="InterPro"/>
</dbReference>
<dbReference type="CDD" id="cd11041">
    <property type="entry name" value="CYP503A1-like"/>
    <property type="match status" value="1"/>
</dbReference>
<sequence length="1121" mass="126520">MLRLVSELKKCLFQGRWDKDCSFVTVVPRFIKLCLFSAILVSSVYLRARSFLETFSNASSLAPKPFQQTTLTVTMTTGPNTTSNIINTTTSTMHLTTMHMTFVAAAACGLSYFIFSLYKARSFFRRLQKDGIPMPPHHPVLGHLGLMLSIMISLPRDVMPTVVLADQVRQRYPHLDKAFYLDMWPFTGPMLMVISPDLMRQVTQGESSLPKVAFLKNYIKPLSGGHDLVSMEGAEWRRWRDVFRPAFSRAAELVPNMVDNVCVFRHQLVGRARGRSGLFQLHHSALMLAMDMTGKAIWNDDMDSQNSYNDMADAIVSQLRWLLVDGFMPFASLNLIRPLVHRYNSFRMERYIARVQQRHGDTQKDDDCVISRAVAKVRARASRGSKAEDPYRELGGEEHFDAVIKSQMRFLLLAGYDTTGSTITYVLHMLSQHPEMLAKVRAEHDEVLGQDVSRAAQQLKENPHLVNRVPYTTAVIKETLRMYPPTSTLRNGKPGFDLYDRDGSGSEMKYPTEGCIVFGNHHGLHHNPRYWKEPEAFIPERFLVGPEDPSGLHPPQDAWRPFEKGPRACMGSELAMVEIKAVIMLVAREFDFTPAYDEWEAAQSRSSKGEAKIGLGVLLPGGAPKRVNGDRVYQTTGGGGSHPADGKPSSKSTPLPWVNRPGTFDVFRMGAKYRFLMGARDMVLKGFEDYGDTPGFRMVADGGEIVMLAPRFAAELKNDHRVDFVQLFLQDFHEGIPGFDFTQQGARDAKILREVTKSQLTHHLSKMTDSLSSECMVSMQRIFTDDEDYHDIELRSSLLDLISRISSRAFLGGDPLYQDENWLRITTTYAGTVNKAAVMLRLWPRPLRPLVHWFLPSCVEARTQVRLARRLFEPMVERRRRAKAEDPDVGFDDTVEWAEKAAKGLPYDASAVQLLFSMAAMHTTTDLLTQVILDLAAHPEVVAPLRREMEAVLHEEGGWTKSALHKMKLLDSVLKESQRIKPAAISGLRGVLNADVTLSDGTHLEKGTSIAVSSHLHWDETIYENPEKWDGWRFYNLRQAPGKEHSSQLVSTSPDHMGFGIGTHACPGRFFGAHEVKVALCHFLLRYDWKLAEGCVPQTRTFMWSLVADPKAKISIKRRCV</sequence>
<evidence type="ECO:0000256" key="10">
    <source>
        <dbReference type="SAM" id="Phobius"/>
    </source>
</evidence>
<keyword evidence="10" id="KW-0812">Transmembrane</keyword>
<organism evidence="11 12">
    <name type="scientific">Colletotrichum trifolii</name>
    <dbReference type="NCBI Taxonomy" id="5466"/>
    <lineage>
        <taxon>Eukaryota</taxon>
        <taxon>Fungi</taxon>
        <taxon>Dikarya</taxon>
        <taxon>Ascomycota</taxon>
        <taxon>Pezizomycotina</taxon>
        <taxon>Sordariomycetes</taxon>
        <taxon>Hypocreomycetidae</taxon>
        <taxon>Glomerellales</taxon>
        <taxon>Glomerellaceae</taxon>
        <taxon>Colletotrichum</taxon>
        <taxon>Colletotrichum orbiculare species complex</taxon>
    </lineage>
</organism>
<keyword evidence="10" id="KW-1133">Transmembrane helix</keyword>
<dbReference type="InterPro" id="IPR017972">
    <property type="entry name" value="Cyt_P450_CS"/>
</dbReference>
<evidence type="ECO:0000256" key="9">
    <source>
        <dbReference type="SAM" id="MobiDB-lite"/>
    </source>
</evidence>
<dbReference type="PANTHER" id="PTHR46206">
    <property type="entry name" value="CYTOCHROME P450"/>
    <property type="match status" value="1"/>
</dbReference>
<dbReference type="GO" id="GO:0016705">
    <property type="term" value="F:oxidoreductase activity, acting on paired donors, with incorporation or reduction of molecular oxygen"/>
    <property type="evidence" value="ECO:0007669"/>
    <property type="project" value="InterPro"/>
</dbReference>
<evidence type="ECO:0000256" key="7">
    <source>
        <dbReference type="ARBA" id="ARBA00023033"/>
    </source>
</evidence>
<dbReference type="InterPro" id="IPR036396">
    <property type="entry name" value="Cyt_P450_sf"/>
</dbReference>
<dbReference type="Proteomes" id="UP000295703">
    <property type="component" value="Unassembled WGS sequence"/>
</dbReference>
<dbReference type="InterPro" id="IPR002401">
    <property type="entry name" value="Cyt_P450_E_grp-I"/>
</dbReference>
<comment type="cofactor">
    <cofactor evidence="1 8">
        <name>heme</name>
        <dbReference type="ChEBI" id="CHEBI:30413"/>
    </cofactor>
</comment>
<dbReference type="PANTHER" id="PTHR46206:SF2">
    <property type="entry name" value="CYTOCHROME P450 MONOOXYGENASE AUSG-RELATED"/>
    <property type="match status" value="1"/>
</dbReference>
<reference evidence="11 12" key="1">
    <citation type="submission" date="2018-12" db="EMBL/GenBank/DDBJ databases">
        <title>Genome sequence and assembly of Colletotrichum trifolii.</title>
        <authorList>
            <person name="Gan P."/>
            <person name="Shirasu K."/>
        </authorList>
    </citation>
    <scope>NUCLEOTIDE SEQUENCE [LARGE SCALE GENOMIC DNA]</scope>
    <source>
        <strain evidence="11 12">543-2</strain>
    </source>
</reference>
<dbReference type="GO" id="GO:0005506">
    <property type="term" value="F:iron ion binding"/>
    <property type="evidence" value="ECO:0007669"/>
    <property type="project" value="InterPro"/>
</dbReference>
<evidence type="ECO:0000256" key="5">
    <source>
        <dbReference type="ARBA" id="ARBA00023002"/>
    </source>
</evidence>
<evidence type="ECO:0000256" key="8">
    <source>
        <dbReference type="PIRSR" id="PIRSR602401-1"/>
    </source>
</evidence>
<dbReference type="PRINTS" id="PR00463">
    <property type="entry name" value="EP450I"/>
</dbReference>
<evidence type="ECO:0000256" key="3">
    <source>
        <dbReference type="ARBA" id="ARBA00022617"/>
    </source>
</evidence>
<evidence type="ECO:0000256" key="6">
    <source>
        <dbReference type="ARBA" id="ARBA00023004"/>
    </source>
</evidence>
<comment type="similarity">
    <text evidence="2">Belongs to the cytochrome P450 family.</text>
</comment>
<proteinExistence type="inferred from homology"/>
<accession>A0A4R8R492</accession>
<feature type="binding site" description="axial binding residue" evidence="8">
    <location>
        <position position="569"/>
    </location>
    <ligand>
        <name>heme</name>
        <dbReference type="ChEBI" id="CHEBI:30413"/>
    </ligand>
    <ligandPart>
        <name>Fe</name>
        <dbReference type="ChEBI" id="CHEBI:18248"/>
    </ligandPart>
</feature>
<keyword evidence="4 8" id="KW-0479">Metal-binding</keyword>
<evidence type="ECO:0000313" key="12">
    <source>
        <dbReference type="Proteomes" id="UP000295703"/>
    </source>
</evidence>
<keyword evidence="7" id="KW-0503">Monooxygenase</keyword>
<gene>
    <name evidence="11" type="primary">P450-1-6</name>
    <name evidence="11" type="ORF">CTRI78_v007685</name>
</gene>
<protein>
    <submittedName>
        <fullName evidence="11">Cytochrome P450 monooygenase 1</fullName>
    </submittedName>
</protein>
<keyword evidence="6 8" id="KW-0408">Iron</keyword>
<comment type="caution">
    <text evidence="11">The sequence shown here is derived from an EMBL/GenBank/DDBJ whole genome shotgun (WGS) entry which is preliminary data.</text>
</comment>
<evidence type="ECO:0000313" key="11">
    <source>
        <dbReference type="EMBL" id="TDZ49980.1"/>
    </source>
</evidence>
<dbReference type="InterPro" id="IPR001128">
    <property type="entry name" value="Cyt_P450"/>
</dbReference>
<dbReference type="Pfam" id="PF00067">
    <property type="entry name" value="p450"/>
    <property type="match status" value="2"/>
</dbReference>
<dbReference type="Gene3D" id="1.10.630.10">
    <property type="entry name" value="Cytochrome P450"/>
    <property type="match status" value="2"/>
</dbReference>
<keyword evidence="3 8" id="KW-0349">Heme</keyword>
<keyword evidence="5" id="KW-0560">Oxidoreductase</keyword>
<name>A0A4R8R492_COLTR</name>
<keyword evidence="10" id="KW-0472">Membrane</keyword>
<dbReference type="GO" id="GO:0020037">
    <property type="term" value="F:heme binding"/>
    <property type="evidence" value="ECO:0007669"/>
    <property type="project" value="InterPro"/>
</dbReference>
<dbReference type="PRINTS" id="PR00385">
    <property type="entry name" value="P450"/>
</dbReference>
<feature type="region of interest" description="Disordered" evidence="9">
    <location>
        <begin position="626"/>
        <end position="655"/>
    </location>
</feature>
<dbReference type="SUPFAM" id="SSF48264">
    <property type="entry name" value="Cytochrome P450"/>
    <property type="match status" value="2"/>
</dbReference>
<evidence type="ECO:0000256" key="1">
    <source>
        <dbReference type="ARBA" id="ARBA00001971"/>
    </source>
</evidence>
<evidence type="ECO:0000256" key="4">
    <source>
        <dbReference type="ARBA" id="ARBA00022723"/>
    </source>
</evidence>
<dbReference type="STRING" id="5466.A0A4R8R492"/>
<keyword evidence="12" id="KW-1185">Reference proteome</keyword>
<evidence type="ECO:0000256" key="2">
    <source>
        <dbReference type="ARBA" id="ARBA00010617"/>
    </source>
</evidence>